<dbReference type="AlphaFoldDB" id="A0A1M6BVK6"/>
<reference evidence="2 3" key="1">
    <citation type="submission" date="2016-11" db="EMBL/GenBank/DDBJ databases">
        <authorList>
            <person name="Jaros S."/>
            <person name="Januszkiewicz K."/>
            <person name="Wedrychowicz H."/>
        </authorList>
    </citation>
    <scope>NUCLEOTIDE SEQUENCE [LARGE SCALE GENOMIC DNA]</scope>
    <source>
        <strain evidence="2 3">DSM 21425</strain>
    </source>
</reference>
<evidence type="ECO:0000313" key="3">
    <source>
        <dbReference type="Proteomes" id="UP000184225"/>
    </source>
</evidence>
<evidence type="ECO:0000313" key="2">
    <source>
        <dbReference type="EMBL" id="SHI52785.1"/>
    </source>
</evidence>
<dbReference type="EMBL" id="FQYY01000002">
    <property type="protein sequence ID" value="SHI52785.1"/>
    <property type="molecule type" value="Genomic_DNA"/>
</dbReference>
<dbReference type="OrthoDB" id="9809746at2"/>
<dbReference type="STRING" id="579105.SAMN04488096_102240"/>
<dbReference type="Proteomes" id="UP000184225">
    <property type="component" value="Unassembled WGS sequence"/>
</dbReference>
<organism evidence="2 3">
    <name type="scientific">Mesonia phycicola</name>
    <dbReference type="NCBI Taxonomy" id="579105"/>
    <lineage>
        <taxon>Bacteria</taxon>
        <taxon>Pseudomonadati</taxon>
        <taxon>Bacteroidota</taxon>
        <taxon>Flavobacteriia</taxon>
        <taxon>Flavobacteriales</taxon>
        <taxon>Flavobacteriaceae</taxon>
        <taxon>Mesonia</taxon>
    </lineage>
</organism>
<accession>A0A1M6BVK6</accession>
<dbReference type="InterPro" id="IPR013766">
    <property type="entry name" value="Thioredoxin_domain"/>
</dbReference>
<gene>
    <name evidence="2" type="ORF">SAMN04488096_102240</name>
</gene>
<dbReference type="PANTHER" id="PTHR43640:SF1">
    <property type="entry name" value="THIOREDOXIN-DEPENDENT PEROXIREDOXIN"/>
    <property type="match status" value="1"/>
</dbReference>
<dbReference type="GO" id="GO:0016209">
    <property type="term" value="F:antioxidant activity"/>
    <property type="evidence" value="ECO:0007669"/>
    <property type="project" value="InterPro"/>
</dbReference>
<proteinExistence type="predicted"/>
<protein>
    <submittedName>
        <fullName evidence="2">Peroxiredoxin</fullName>
    </submittedName>
</protein>
<sequence length="171" mass="19690">MKNFKPRQKVPALNIKTVNGTNWNIEESNPENFNLIIFYRGLHCPVCKTYLQELNTLIKDYEERGVNVIAISSNTKELAEKTVESWDVDNVTIGYDFPIEEARKWDLYVSEGINDKEPAEFVEPAIFLVRPDQTLYASSVQTMPFARPKLKELLKSIDFVLDKDYPARGEA</sequence>
<dbReference type="InterPro" id="IPR036249">
    <property type="entry name" value="Thioredoxin-like_sf"/>
</dbReference>
<evidence type="ECO:0000259" key="1">
    <source>
        <dbReference type="PROSITE" id="PS51352"/>
    </source>
</evidence>
<dbReference type="InterPro" id="IPR000866">
    <property type="entry name" value="AhpC/TSA"/>
</dbReference>
<name>A0A1M6BVK6_9FLAO</name>
<feature type="domain" description="Thioredoxin" evidence="1">
    <location>
        <begin position="4"/>
        <end position="162"/>
    </location>
</feature>
<dbReference type="Pfam" id="PF00578">
    <property type="entry name" value="AhpC-TSA"/>
    <property type="match status" value="1"/>
</dbReference>
<dbReference type="PROSITE" id="PS51352">
    <property type="entry name" value="THIOREDOXIN_2"/>
    <property type="match status" value="1"/>
</dbReference>
<dbReference type="InterPro" id="IPR047262">
    <property type="entry name" value="PRX-like1"/>
</dbReference>
<dbReference type="Gene3D" id="3.40.30.10">
    <property type="entry name" value="Glutaredoxin"/>
    <property type="match status" value="1"/>
</dbReference>
<dbReference type="PANTHER" id="PTHR43640">
    <property type="entry name" value="OS07G0260300 PROTEIN"/>
    <property type="match status" value="1"/>
</dbReference>
<dbReference type="GO" id="GO:0016491">
    <property type="term" value="F:oxidoreductase activity"/>
    <property type="evidence" value="ECO:0007669"/>
    <property type="project" value="InterPro"/>
</dbReference>
<dbReference type="SUPFAM" id="SSF52833">
    <property type="entry name" value="Thioredoxin-like"/>
    <property type="match status" value="1"/>
</dbReference>
<dbReference type="RefSeq" id="WP_073148465.1">
    <property type="nucleotide sequence ID" value="NZ_FQYY01000002.1"/>
</dbReference>
<keyword evidence="3" id="KW-1185">Reference proteome</keyword>